<proteinExistence type="predicted"/>
<dbReference type="Proteomes" id="UP000176834">
    <property type="component" value="Unassembled WGS sequence"/>
</dbReference>
<feature type="transmembrane region" description="Helical" evidence="1">
    <location>
        <begin position="103"/>
        <end position="125"/>
    </location>
</feature>
<keyword evidence="1" id="KW-0812">Transmembrane</keyword>
<feature type="transmembrane region" description="Helical" evidence="1">
    <location>
        <begin position="49"/>
        <end position="82"/>
    </location>
</feature>
<dbReference type="AlphaFoldDB" id="A0A1F8F3Z3"/>
<organism evidence="2 3">
    <name type="scientific">Candidatus Yanofskybacteria bacterium RIFCSPHIGHO2_02_FULL_38_22b</name>
    <dbReference type="NCBI Taxonomy" id="1802673"/>
    <lineage>
        <taxon>Bacteria</taxon>
        <taxon>Candidatus Yanofskyibacteriota</taxon>
    </lineage>
</organism>
<gene>
    <name evidence="2" type="ORF">A3B86_01405</name>
</gene>
<feature type="transmembrane region" description="Helical" evidence="1">
    <location>
        <begin position="21"/>
        <end position="43"/>
    </location>
</feature>
<reference evidence="2 3" key="1">
    <citation type="journal article" date="2016" name="Nat. Commun.">
        <title>Thousands of microbial genomes shed light on interconnected biogeochemical processes in an aquifer system.</title>
        <authorList>
            <person name="Anantharaman K."/>
            <person name="Brown C.T."/>
            <person name="Hug L.A."/>
            <person name="Sharon I."/>
            <person name="Castelle C.J."/>
            <person name="Probst A.J."/>
            <person name="Thomas B.C."/>
            <person name="Singh A."/>
            <person name="Wilkins M.J."/>
            <person name="Karaoz U."/>
            <person name="Brodie E.L."/>
            <person name="Williams K.H."/>
            <person name="Hubbard S.S."/>
            <person name="Banfield J.F."/>
        </authorList>
    </citation>
    <scope>NUCLEOTIDE SEQUENCE [LARGE SCALE GENOMIC DNA]</scope>
</reference>
<sequence length="246" mass="27662">MWAGAASWLSNPLFDQNNLNNFGIFAGVMIVLLCLLSLGFIFFRGKKESLILSGIIGATFFTVFGVSNFYLLGVTILILLFIHSDDMVSGEINERLKMNSRILIRKSLANLVLSLFILISFAAFYSPAIESYKNLQELPSASTVFIKNIIEQTLGGQLAQVESQQKDVVLNQVTSEVIREANLFLEPYFDYAPPVLAFGLFLVLWGVGWIFIWLALFIGLLLFQILKKAKFFKIEERDVKAEVLTI</sequence>
<name>A0A1F8F3Z3_9BACT</name>
<evidence type="ECO:0000313" key="2">
    <source>
        <dbReference type="EMBL" id="OGN07388.1"/>
    </source>
</evidence>
<keyword evidence="1" id="KW-1133">Transmembrane helix</keyword>
<protein>
    <submittedName>
        <fullName evidence="2">Uncharacterized protein</fullName>
    </submittedName>
</protein>
<accession>A0A1F8F3Z3</accession>
<evidence type="ECO:0000256" key="1">
    <source>
        <dbReference type="SAM" id="Phobius"/>
    </source>
</evidence>
<comment type="caution">
    <text evidence="2">The sequence shown here is derived from an EMBL/GenBank/DDBJ whole genome shotgun (WGS) entry which is preliminary data.</text>
</comment>
<evidence type="ECO:0000313" key="3">
    <source>
        <dbReference type="Proteomes" id="UP000176834"/>
    </source>
</evidence>
<dbReference type="EMBL" id="MGJN01000007">
    <property type="protein sequence ID" value="OGN07388.1"/>
    <property type="molecule type" value="Genomic_DNA"/>
</dbReference>
<feature type="transmembrane region" description="Helical" evidence="1">
    <location>
        <begin position="195"/>
        <end position="223"/>
    </location>
</feature>
<keyword evidence="1" id="KW-0472">Membrane</keyword>